<name>A0A0A8Z2T1_ARUDO</name>
<organism evidence="1">
    <name type="scientific">Arundo donax</name>
    <name type="common">Giant reed</name>
    <name type="synonym">Donax arundinaceus</name>
    <dbReference type="NCBI Taxonomy" id="35708"/>
    <lineage>
        <taxon>Eukaryota</taxon>
        <taxon>Viridiplantae</taxon>
        <taxon>Streptophyta</taxon>
        <taxon>Embryophyta</taxon>
        <taxon>Tracheophyta</taxon>
        <taxon>Spermatophyta</taxon>
        <taxon>Magnoliopsida</taxon>
        <taxon>Liliopsida</taxon>
        <taxon>Poales</taxon>
        <taxon>Poaceae</taxon>
        <taxon>PACMAD clade</taxon>
        <taxon>Arundinoideae</taxon>
        <taxon>Arundineae</taxon>
        <taxon>Arundo</taxon>
    </lineage>
</organism>
<dbReference type="AlphaFoldDB" id="A0A0A8Z2T1"/>
<accession>A0A0A8Z2T1</accession>
<sequence length="85" mass="9812">MLEKRQGGEMERETKVQARIFWIWMSSRLSEFVMRDQDKSVIHASGQLVPMQRACSIVWYGGSIITWTHADSALQFPLMLLLGIL</sequence>
<proteinExistence type="predicted"/>
<evidence type="ECO:0000313" key="1">
    <source>
        <dbReference type="EMBL" id="JAD33694.1"/>
    </source>
</evidence>
<reference evidence="1" key="2">
    <citation type="journal article" date="2015" name="Data Brief">
        <title>Shoot transcriptome of the giant reed, Arundo donax.</title>
        <authorList>
            <person name="Barrero R.A."/>
            <person name="Guerrero F.D."/>
            <person name="Moolhuijzen P."/>
            <person name="Goolsby J.A."/>
            <person name="Tidwell J."/>
            <person name="Bellgard S.E."/>
            <person name="Bellgard M.I."/>
        </authorList>
    </citation>
    <scope>NUCLEOTIDE SEQUENCE</scope>
    <source>
        <tissue evidence="1">Shoot tissue taken approximately 20 cm above the soil surface</tissue>
    </source>
</reference>
<dbReference type="EMBL" id="GBRH01264201">
    <property type="protein sequence ID" value="JAD33694.1"/>
    <property type="molecule type" value="Transcribed_RNA"/>
</dbReference>
<reference evidence="1" key="1">
    <citation type="submission" date="2014-09" db="EMBL/GenBank/DDBJ databases">
        <authorList>
            <person name="Magalhaes I.L.F."/>
            <person name="Oliveira U."/>
            <person name="Santos F.R."/>
            <person name="Vidigal T.H.D.A."/>
            <person name="Brescovit A.D."/>
            <person name="Santos A.J."/>
        </authorList>
    </citation>
    <scope>NUCLEOTIDE SEQUENCE</scope>
    <source>
        <tissue evidence="1">Shoot tissue taken approximately 20 cm above the soil surface</tissue>
    </source>
</reference>
<protein>
    <submittedName>
        <fullName evidence="1">Uncharacterized protein</fullName>
    </submittedName>
</protein>